<gene>
    <name evidence="2" type="ORF">H4R20_005853</name>
</gene>
<feature type="compositionally biased region" description="Polar residues" evidence="1">
    <location>
        <begin position="331"/>
        <end position="341"/>
    </location>
</feature>
<organism evidence="2 3">
    <name type="scientific">Coemansia guatemalensis</name>
    <dbReference type="NCBI Taxonomy" id="2761395"/>
    <lineage>
        <taxon>Eukaryota</taxon>
        <taxon>Fungi</taxon>
        <taxon>Fungi incertae sedis</taxon>
        <taxon>Zoopagomycota</taxon>
        <taxon>Kickxellomycotina</taxon>
        <taxon>Kickxellomycetes</taxon>
        <taxon>Kickxellales</taxon>
        <taxon>Kickxellaceae</taxon>
        <taxon>Coemansia</taxon>
    </lineage>
</organism>
<comment type="caution">
    <text evidence="2">The sequence shown here is derived from an EMBL/GenBank/DDBJ whole genome shotgun (WGS) entry which is preliminary data.</text>
</comment>
<name>A0A9W8HRZ0_9FUNG</name>
<accession>A0A9W8HRZ0</accession>
<feature type="region of interest" description="Disordered" evidence="1">
    <location>
        <begin position="165"/>
        <end position="211"/>
    </location>
</feature>
<reference evidence="2" key="1">
    <citation type="submission" date="2022-07" db="EMBL/GenBank/DDBJ databases">
        <title>Phylogenomic reconstructions and comparative analyses of Kickxellomycotina fungi.</title>
        <authorList>
            <person name="Reynolds N.K."/>
            <person name="Stajich J.E."/>
            <person name="Barry K."/>
            <person name="Grigoriev I.V."/>
            <person name="Crous P."/>
            <person name="Smith M.E."/>
        </authorList>
    </citation>
    <scope>NUCLEOTIDE SEQUENCE</scope>
    <source>
        <strain evidence="2">NRRL 1565</strain>
    </source>
</reference>
<feature type="compositionally biased region" description="Low complexity" evidence="1">
    <location>
        <begin position="342"/>
        <end position="351"/>
    </location>
</feature>
<feature type="compositionally biased region" description="Low complexity" evidence="1">
    <location>
        <begin position="72"/>
        <end position="83"/>
    </location>
</feature>
<feature type="region of interest" description="Disordered" evidence="1">
    <location>
        <begin position="1"/>
        <end position="106"/>
    </location>
</feature>
<dbReference type="AlphaFoldDB" id="A0A9W8HRZ0"/>
<sequence>MGLFRKSKKSQETPDLAQESPDDDYIHQPSAPTPPPPALQLNLELPLMTPSSLDFGGSITAEAGNKEDTRPLAQLQQQQQRANQMHDTLDQQKSLSMNNPNTGTDGGAASIVPLVQIIGERQNASTNYNFEYPLQIAESSSTAIPQSQGDHVKHQLLEQFGHKLPASQQGSNQTGAAPNNAGSTTVGASSNTFSNLAYSEPPRTTSMNQPNQQLMNAGSARVAFQQLTGSHSSKEDGSSSSEDDNAKLNSSMAAMSLGDKKPAAAADGELKMSSRALYIQRMREASALGKVAAFKPQIAEAGGDDDDESDDMPLGGLRQMRGEHGAGSGSLNGMSTSSGGAQAQTLPQQQQ</sequence>
<keyword evidence="3" id="KW-1185">Reference proteome</keyword>
<proteinExistence type="predicted"/>
<feature type="region of interest" description="Disordered" evidence="1">
    <location>
        <begin position="299"/>
        <end position="351"/>
    </location>
</feature>
<dbReference type="Proteomes" id="UP001140094">
    <property type="component" value="Unassembled WGS sequence"/>
</dbReference>
<dbReference type="EMBL" id="JANBUO010002169">
    <property type="protein sequence ID" value="KAJ2795511.1"/>
    <property type="molecule type" value="Genomic_DNA"/>
</dbReference>
<feature type="non-terminal residue" evidence="2">
    <location>
        <position position="351"/>
    </location>
</feature>
<evidence type="ECO:0000313" key="3">
    <source>
        <dbReference type="Proteomes" id="UP001140094"/>
    </source>
</evidence>
<feature type="compositionally biased region" description="Polar residues" evidence="1">
    <location>
        <begin position="166"/>
        <end position="211"/>
    </location>
</feature>
<protein>
    <submittedName>
        <fullName evidence="2">Uncharacterized protein</fullName>
    </submittedName>
</protein>
<feature type="compositionally biased region" description="Acidic residues" evidence="1">
    <location>
        <begin position="302"/>
        <end position="311"/>
    </location>
</feature>
<evidence type="ECO:0000256" key="1">
    <source>
        <dbReference type="SAM" id="MobiDB-lite"/>
    </source>
</evidence>
<dbReference type="OrthoDB" id="5591147at2759"/>
<feature type="compositionally biased region" description="Polar residues" evidence="1">
    <location>
        <begin position="91"/>
        <end position="103"/>
    </location>
</feature>
<evidence type="ECO:0000313" key="2">
    <source>
        <dbReference type="EMBL" id="KAJ2795511.1"/>
    </source>
</evidence>